<gene>
    <name evidence="2" type="ORF">V8G54_011685</name>
</gene>
<keyword evidence="3" id="KW-1185">Reference proteome</keyword>
<proteinExistence type="predicted"/>
<dbReference type="AlphaFoldDB" id="A0AAQ3S3A1"/>
<evidence type="ECO:0000256" key="1">
    <source>
        <dbReference type="SAM" id="Phobius"/>
    </source>
</evidence>
<evidence type="ECO:0000313" key="2">
    <source>
        <dbReference type="EMBL" id="WVZ14119.1"/>
    </source>
</evidence>
<protein>
    <submittedName>
        <fullName evidence="2">Uncharacterized protein</fullName>
    </submittedName>
</protein>
<dbReference type="Proteomes" id="UP001374535">
    <property type="component" value="Chromosome 4"/>
</dbReference>
<reference evidence="2 3" key="1">
    <citation type="journal article" date="2023" name="Life. Sci Alliance">
        <title>Evolutionary insights into 3D genome organization and epigenetic landscape of Vigna mungo.</title>
        <authorList>
            <person name="Junaid A."/>
            <person name="Singh B."/>
            <person name="Bhatia S."/>
        </authorList>
    </citation>
    <scope>NUCLEOTIDE SEQUENCE [LARGE SCALE GENOMIC DNA]</scope>
    <source>
        <strain evidence="2">Urdbean</strain>
    </source>
</reference>
<feature type="transmembrane region" description="Helical" evidence="1">
    <location>
        <begin position="16"/>
        <end position="38"/>
    </location>
</feature>
<dbReference type="EMBL" id="CP144697">
    <property type="protein sequence ID" value="WVZ14119.1"/>
    <property type="molecule type" value="Genomic_DNA"/>
</dbReference>
<organism evidence="2 3">
    <name type="scientific">Vigna mungo</name>
    <name type="common">Black gram</name>
    <name type="synonym">Phaseolus mungo</name>
    <dbReference type="NCBI Taxonomy" id="3915"/>
    <lineage>
        <taxon>Eukaryota</taxon>
        <taxon>Viridiplantae</taxon>
        <taxon>Streptophyta</taxon>
        <taxon>Embryophyta</taxon>
        <taxon>Tracheophyta</taxon>
        <taxon>Spermatophyta</taxon>
        <taxon>Magnoliopsida</taxon>
        <taxon>eudicotyledons</taxon>
        <taxon>Gunneridae</taxon>
        <taxon>Pentapetalae</taxon>
        <taxon>rosids</taxon>
        <taxon>fabids</taxon>
        <taxon>Fabales</taxon>
        <taxon>Fabaceae</taxon>
        <taxon>Papilionoideae</taxon>
        <taxon>50 kb inversion clade</taxon>
        <taxon>NPAAA clade</taxon>
        <taxon>indigoferoid/millettioid clade</taxon>
        <taxon>Phaseoleae</taxon>
        <taxon>Vigna</taxon>
    </lineage>
</organism>
<evidence type="ECO:0000313" key="3">
    <source>
        <dbReference type="Proteomes" id="UP001374535"/>
    </source>
</evidence>
<name>A0AAQ3S3A1_VIGMU</name>
<keyword evidence="1" id="KW-1133">Transmembrane helix</keyword>
<feature type="transmembrane region" description="Helical" evidence="1">
    <location>
        <begin position="58"/>
        <end position="87"/>
    </location>
</feature>
<sequence>MVVQNEIMEVGEEFCFLYLLILFWASYFLLASLPFFLWGCSSTSPIPSSTSPTFCFVFFFYKNIFFLFTFLTFLLFCFFTFFFYFFYPRWILFCRSMISLQFKLSR</sequence>
<keyword evidence="1" id="KW-0472">Membrane</keyword>
<keyword evidence="1" id="KW-0812">Transmembrane</keyword>
<accession>A0AAQ3S3A1</accession>